<protein>
    <recommendedName>
        <fullName evidence="7">Haloacid dehalogenase</fullName>
    </recommendedName>
</protein>
<dbReference type="PANTHER" id="PTHR46470:SF2">
    <property type="entry name" value="GLYCERALDEHYDE 3-PHOSPHATE PHOSPHATASE"/>
    <property type="match status" value="1"/>
</dbReference>
<dbReference type="InterPro" id="IPR006439">
    <property type="entry name" value="HAD-SF_hydro_IA"/>
</dbReference>
<comment type="cofactor">
    <cofactor evidence="1">
        <name>Mg(2+)</name>
        <dbReference type="ChEBI" id="CHEBI:18420"/>
    </cofactor>
</comment>
<reference evidence="6" key="1">
    <citation type="submission" date="2016-04" db="EMBL/GenBank/DDBJ databases">
        <authorList>
            <person name="Tabuchi Yagui T.R."/>
        </authorList>
    </citation>
    <scope>NUCLEOTIDE SEQUENCE [LARGE SCALE GENOMIC DNA]</scope>
</reference>
<dbReference type="SFLD" id="SFLDG01129">
    <property type="entry name" value="C1.5:_HAD__Beta-PGM__Phosphata"/>
    <property type="match status" value="1"/>
</dbReference>
<dbReference type="GO" id="GO:0016791">
    <property type="term" value="F:phosphatase activity"/>
    <property type="evidence" value="ECO:0007669"/>
    <property type="project" value="TreeGrafter"/>
</dbReference>
<dbReference type="PANTHER" id="PTHR46470">
    <property type="entry name" value="N-ACYLNEURAMINATE-9-PHOSPHATASE"/>
    <property type="match status" value="1"/>
</dbReference>
<evidence type="ECO:0000256" key="2">
    <source>
        <dbReference type="ARBA" id="ARBA00022723"/>
    </source>
</evidence>
<name>A0A367RCN2_NOSPU</name>
<dbReference type="AlphaFoldDB" id="A0A367RCN2"/>
<dbReference type="InterPro" id="IPR051400">
    <property type="entry name" value="HAD-like_hydrolase"/>
</dbReference>
<evidence type="ECO:0000256" key="4">
    <source>
        <dbReference type="ARBA" id="ARBA00022842"/>
    </source>
</evidence>
<evidence type="ECO:0000313" key="6">
    <source>
        <dbReference type="Proteomes" id="UP000252085"/>
    </source>
</evidence>
<evidence type="ECO:0008006" key="7">
    <source>
        <dbReference type="Google" id="ProtNLM"/>
    </source>
</evidence>
<comment type="caution">
    <text evidence="5">The sequence shown here is derived from an EMBL/GenBank/DDBJ whole genome shotgun (WGS) entry which is preliminary data.</text>
</comment>
<dbReference type="GO" id="GO:0044281">
    <property type="term" value="P:small molecule metabolic process"/>
    <property type="evidence" value="ECO:0007669"/>
    <property type="project" value="UniProtKB-ARBA"/>
</dbReference>
<gene>
    <name evidence="5" type="ORF">A6769_24470</name>
</gene>
<dbReference type="SUPFAM" id="SSF56784">
    <property type="entry name" value="HAD-like"/>
    <property type="match status" value="1"/>
</dbReference>
<dbReference type="InterPro" id="IPR023214">
    <property type="entry name" value="HAD_sf"/>
</dbReference>
<dbReference type="Gene3D" id="3.40.50.1000">
    <property type="entry name" value="HAD superfamily/HAD-like"/>
    <property type="match status" value="1"/>
</dbReference>
<dbReference type="GO" id="GO:0046872">
    <property type="term" value="F:metal ion binding"/>
    <property type="evidence" value="ECO:0007669"/>
    <property type="project" value="UniProtKB-KW"/>
</dbReference>
<dbReference type="EMBL" id="LXQE01000159">
    <property type="protein sequence ID" value="RCJ33600.1"/>
    <property type="molecule type" value="Genomic_DNA"/>
</dbReference>
<proteinExistence type="predicted"/>
<keyword evidence="2" id="KW-0479">Metal-binding</keyword>
<dbReference type="Proteomes" id="UP000252085">
    <property type="component" value="Unassembled WGS sequence"/>
</dbReference>
<dbReference type="InterPro" id="IPR036412">
    <property type="entry name" value="HAD-like_sf"/>
</dbReference>
<organism evidence="5 6">
    <name type="scientific">Nostoc punctiforme NIES-2108</name>
    <dbReference type="NCBI Taxonomy" id="1356359"/>
    <lineage>
        <taxon>Bacteria</taxon>
        <taxon>Bacillati</taxon>
        <taxon>Cyanobacteriota</taxon>
        <taxon>Cyanophyceae</taxon>
        <taxon>Nostocales</taxon>
        <taxon>Nostocaceae</taxon>
        <taxon>Nostoc</taxon>
    </lineage>
</organism>
<evidence type="ECO:0000313" key="5">
    <source>
        <dbReference type="EMBL" id="RCJ33600.1"/>
    </source>
</evidence>
<dbReference type="Gene3D" id="1.10.150.240">
    <property type="entry name" value="Putative phosphatase, domain 2"/>
    <property type="match status" value="1"/>
</dbReference>
<evidence type="ECO:0000256" key="3">
    <source>
        <dbReference type="ARBA" id="ARBA00022801"/>
    </source>
</evidence>
<keyword evidence="3" id="KW-0378">Hydrolase</keyword>
<accession>A0A367RCN2</accession>
<sequence>MKYLFWDFDNTLAYRQGMWSETLHSILILNRIYNIDLEDIRPFLKNVFPWHSPETSHSLLFNEKTWWEYMNEYFAEIYERVGINRNQAIKYAFQVQNEYKNIEKWHLYDDVIPTLQYTIKNNYKNIILSNHIPELHEIIDQLNITEYFEKIYTSGKIGYEKPNLKFYAHVINDLKIEKTECVMIGDSYDADIAGALRADIQAILVRKPNDKNYKLYSQDFRGILKIIRKISTIEESLFVN</sequence>
<dbReference type="Pfam" id="PF00702">
    <property type="entry name" value="Hydrolase"/>
    <property type="match status" value="1"/>
</dbReference>
<keyword evidence="4" id="KW-0460">Magnesium</keyword>
<evidence type="ECO:0000256" key="1">
    <source>
        <dbReference type="ARBA" id="ARBA00001946"/>
    </source>
</evidence>
<dbReference type="InterPro" id="IPR023198">
    <property type="entry name" value="PGP-like_dom2"/>
</dbReference>
<dbReference type="SFLD" id="SFLDS00003">
    <property type="entry name" value="Haloacid_Dehalogenase"/>
    <property type="match status" value="1"/>
</dbReference>
<dbReference type="NCBIfam" id="TIGR01549">
    <property type="entry name" value="HAD-SF-IA-v1"/>
    <property type="match status" value="1"/>
</dbReference>